<dbReference type="Gene3D" id="6.10.280.30">
    <property type="match status" value="3"/>
</dbReference>
<gene>
    <name evidence="3" type="primary">Stmn4</name>
    <name evidence="3" type="ORF">G6Z75_0007235</name>
</gene>
<dbReference type="EMBL" id="JAANHZ010000116">
    <property type="protein sequence ID" value="KAG5315476.1"/>
    <property type="molecule type" value="Genomic_DNA"/>
</dbReference>
<dbReference type="GO" id="GO:0015631">
    <property type="term" value="F:tubulin binding"/>
    <property type="evidence" value="ECO:0007669"/>
    <property type="project" value="TreeGrafter"/>
</dbReference>
<accession>A0A836JQ80</accession>
<keyword evidence="1" id="KW-0175">Coiled coil</keyword>
<evidence type="ECO:0000313" key="4">
    <source>
        <dbReference type="Proteomes" id="UP000667349"/>
    </source>
</evidence>
<dbReference type="PANTHER" id="PTHR10104:SF1">
    <property type="entry name" value="STATHMIN, ISOFORM D"/>
    <property type="match status" value="1"/>
</dbReference>
<feature type="compositionally biased region" description="Basic residues" evidence="2">
    <location>
        <begin position="229"/>
        <end position="241"/>
    </location>
</feature>
<dbReference type="Proteomes" id="UP000667349">
    <property type="component" value="Unassembled WGS sequence"/>
</dbReference>
<protein>
    <submittedName>
        <fullName evidence="3">STMN4 protein</fullName>
    </submittedName>
</protein>
<dbReference type="GO" id="GO:0031110">
    <property type="term" value="P:regulation of microtubule polymerization or depolymerization"/>
    <property type="evidence" value="ECO:0007669"/>
    <property type="project" value="InterPro"/>
</dbReference>
<reference evidence="3" key="1">
    <citation type="submission" date="2020-02" db="EMBL/GenBank/DDBJ databases">
        <title>Relaxed selection underlies rapid genomic changes in the transitions from sociality to social parasitism in ants.</title>
        <authorList>
            <person name="Bi X."/>
        </authorList>
    </citation>
    <scope>NUCLEOTIDE SEQUENCE</scope>
    <source>
        <strain evidence="3">BGI-DK2013a</strain>
        <tissue evidence="3">Whole body</tissue>
    </source>
</reference>
<evidence type="ECO:0000256" key="1">
    <source>
        <dbReference type="SAM" id="Coils"/>
    </source>
</evidence>
<evidence type="ECO:0000313" key="3">
    <source>
        <dbReference type="EMBL" id="KAG5315476.1"/>
    </source>
</evidence>
<dbReference type="PANTHER" id="PTHR10104">
    <property type="entry name" value="STATHMIN"/>
    <property type="match status" value="1"/>
</dbReference>
<dbReference type="PROSITE" id="PS51663">
    <property type="entry name" value="STATHMIN_3"/>
    <property type="match status" value="1"/>
</dbReference>
<feature type="region of interest" description="Disordered" evidence="2">
    <location>
        <begin position="221"/>
        <end position="241"/>
    </location>
</feature>
<dbReference type="GO" id="GO:0007019">
    <property type="term" value="P:microtubule depolymerization"/>
    <property type="evidence" value="ECO:0007669"/>
    <property type="project" value="TreeGrafter"/>
</dbReference>
<name>A0A836JQ80_9HYME</name>
<feature type="non-terminal residue" evidence="3">
    <location>
        <position position="544"/>
    </location>
</feature>
<dbReference type="Pfam" id="PF00836">
    <property type="entry name" value="Stathmin"/>
    <property type="match status" value="1"/>
</dbReference>
<feature type="compositionally biased region" description="Basic and acidic residues" evidence="2">
    <location>
        <begin position="511"/>
        <end position="525"/>
    </location>
</feature>
<dbReference type="GO" id="GO:0043005">
    <property type="term" value="C:neuron projection"/>
    <property type="evidence" value="ECO:0007669"/>
    <property type="project" value="TreeGrafter"/>
</dbReference>
<dbReference type="SUPFAM" id="SSF101494">
    <property type="entry name" value="Stathmin"/>
    <property type="match status" value="1"/>
</dbReference>
<dbReference type="AlphaFoldDB" id="A0A836JQ80"/>
<evidence type="ECO:0000256" key="2">
    <source>
        <dbReference type="SAM" id="MobiDB-lite"/>
    </source>
</evidence>
<feature type="coiled-coil region" evidence="1">
    <location>
        <begin position="311"/>
        <end position="458"/>
    </location>
</feature>
<proteinExistence type="predicted"/>
<dbReference type="GO" id="GO:0031175">
    <property type="term" value="P:neuron projection development"/>
    <property type="evidence" value="ECO:0007669"/>
    <property type="project" value="TreeGrafter"/>
</dbReference>
<keyword evidence="4" id="KW-1185">Reference proteome</keyword>
<comment type="caution">
    <text evidence="3">The sequence shown here is derived from an EMBL/GenBank/DDBJ whole genome shotgun (WGS) entry which is preliminary data.</text>
</comment>
<feature type="non-terminal residue" evidence="3">
    <location>
        <position position="1"/>
    </location>
</feature>
<sequence>MIGDGVSDGVGDGGRLEIAFLHCCRHPSTILSVSVLFDHHRQIDTCNSHAVSVLYVNANTPAIHDRVGLTRVNLGARSVPSRRRRIWCIWFYSRANEFTFVIRESTGPSSNRTWRVERAAAFLISREKDKEKEADNAMATVTESPVSNEFLFISSFQPPATQSRALDPIVEITCPETPFAKQPPRTNRNDNMLIGLVRDSVLQCFCHSCKAPLGVVAGQRRNNAPFKKPSGKGKPRTKQPKKVKFITTEIRCQEKSKGGLCYEVILAEPTVPKRAPSPPQPSPTQQTAIEDKLKAAEERRLSIEAHKLAALAAKLSKIEEASRKKDELSAAFIAATRESLDAKMNNTEEKREAHIAELKNKLKDHLESVEKTRLSLEQQTEEVRCAVEEKLKTAAAQRDENIKRMLDRLKEHEEQVARVRQGMSERVQQLESQIQGKLEQARERRETIEREQKEKLRNHNTVKIAKMRQMAARELLMKKCEFDKRVSTAEMNRQREIQRRVQAIRRHHERRAEIVRQNKKERQDNLTDVANPILPVENETASSG</sequence>
<dbReference type="GO" id="GO:0005737">
    <property type="term" value="C:cytoplasm"/>
    <property type="evidence" value="ECO:0007669"/>
    <property type="project" value="TreeGrafter"/>
</dbReference>
<organism evidence="3 4">
    <name type="scientific">Acromyrmex insinuator</name>
    <dbReference type="NCBI Taxonomy" id="230686"/>
    <lineage>
        <taxon>Eukaryota</taxon>
        <taxon>Metazoa</taxon>
        <taxon>Ecdysozoa</taxon>
        <taxon>Arthropoda</taxon>
        <taxon>Hexapoda</taxon>
        <taxon>Insecta</taxon>
        <taxon>Pterygota</taxon>
        <taxon>Neoptera</taxon>
        <taxon>Endopterygota</taxon>
        <taxon>Hymenoptera</taxon>
        <taxon>Apocrita</taxon>
        <taxon>Aculeata</taxon>
        <taxon>Formicoidea</taxon>
        <taxon>Formicidae</taxon>
        <taxon>Myrmicinae</taxon>
        <taxon>Acromyrmex</taxon>
    </lineage>
</organism>
<dbReference type="InterPro" id="IPR036002">
    <property type="entry name" value="Stathmin_sf"/>
</dbReference>
<dbReference type="InterPro" id="IPR000956">
    <property type="entry name" value="Stathmin_fam"/>
</dbReference>
<feature type="region of interest" description="Disordered" evidence="2">
    <location>
        <begin position="511"/>
        <end position="544"/>
    </location>
</feature>